<keyword evidence="3 7" id="KW-0812">Transmembrane</keyword>
<evidence type="ECO:0000256" key="1">
    <source>
        <dbReference type="ARBA" id="ARBA00004651"/>
    </source>
</evidence>
<dbReference type="RefSeq" id="WP_060565999.1">
    <property type="nucleotide sequence ID" value="NZ_CP040006.1"/>
</dbReference>
<feature type="region of interest" description="Disordered" evidence="6">
    <location>
        <begin position="89"/>
        <end position="111"/>
    </location>
</feature>
<feature type="transmembrane region" description="Helical" evidence="7">
    <location>
        <begin position="12"/>
        <end position="31"/>
    </location>
</feature>
<keyword evidence="5 7" id="KW-0472">Membrane</keyword>
<evidence type="ECO:0000256" key="5">
    <source>
        <dbReference type="ARBA" id="ARBA00023136"/>
    </source>
</evidence>
<dbReference type="InterPro" id="IPR001736">
    <property type="entry name" value="PLipase_D/transphosphatidylase"/>
</dbReference>
<evidence type="ECO:0000256" key="3">
    <source>
        <dbReference type="ARBA" id="ARBA00022692"/>
    </source>
</evidence>
<dbReference type="OrthoDB" id="9762009at2"/>
<evidence type="ECO:0000313" key="9">
    <source>
        <dbReference type="EMBL" id="KSW13225.1"/>
    </source>
</evidence>
<keyword evidence="2" id="KW-1003">Cell membrane</keyword>
<gene>
    <name evidence="9" type="ORF">APY09_02395</name>
</gene>
<dbReference type="Proteomes" id="UP000054686">
    <property type="component" value="Unassembled WGS sequence"/>
</dbReference>
<sequence length="507" mass="56579">MLPPPPEPPLWGWLLFGAIDFVIRVVALGVVPKHRRASTSTAWLLLIFLWPLLGVPLYIIFGSWWAMGRRLDDDPEARQLVDAIVAGSTAPDPENYEAPDGPDGLPAGSDDDTASIMRLSGTLSGFPASVGQVGRLYNDTAETFRAMAASIDTATHHVNALYYQTSWDEYTAPFYEALERAVARGVTVRLLVDHHGMRTIPGHKDFRRRLNAMGIEWHEMLPFAPLRGQIRRPDLRNHRKILVIDGREAYVGSHNLVAPDYDTPSYAKAGMLYDDTSVSVTGPIVAQIQAVFAVDWYYACKEILTPEVLTPPAAEVAAEREEEQASAMQIIPSGPAFKDEPNLRAFVHMISSARTHVSITSPYFIPDEALITALTNAALSGVEVELFVSEQFDQFLVGHAQRSYYGPLLKAGVRIHLYHKPRMLHSKYMIVDGSLCIIGSSNMDVRSFGLNYEIVLVADSSRLVEMLHGNDDRTREKSRELTYEEWRGLPWHVHYIDNVCRLGSSLL</sequence>
<dbReference type="GO" id="GO:0008808">
    <property type="term" value="F:cardiolipin synthase activity"/>
    <property type="evidence" value="ECO:0007669"/>
    <property type="project" value="TreeGrafter"/>
</dbReference>
<dbReference type="Gene3D" id="3.30.870.10">
    <property type="entry name" value="Endonuclease Chain A"/>
    <property type="match status" value="2"/>
</dbReference>
<dbReference type="GO" id="GO:0032049">
    <property type="term" value="P:cardiolipin biosynthetic process"/>
    <property type="evidence" value="ECO:0007669"/>
    <property type="project" value="UniProtKB-ARBA"/>
</dbReference>
<reference evidence="9 10" key="1">
    <citation type="submission" date="2015-10" db="EMBL/GenBank/DDBJ databases">
        <title>Draft Genome of Actinomyces odontolyticus subsp. actinosynbacter strain XH001.</title>
        <authorList>
            <person name="Mclean J.S."/>
            <person name="He X."/>
        </authorList>
    </citation>
    <scope>NUCLEOTIDE SEQUENCE [LARGE SCALE GENOMIC DNA]</scope>
    <source>
        <strain evidence="9 10">XH001</strain>
    </source>
</reference>
<organism evidence="9 10">
    <name type="scientific">Schaalia odontolytica</name>
    <dbReference type="NCBI Taxonomy" id="1660"/>
    <lineage>
        <taxon>Bacteria</taxon>
        <taxon>Bacillati</taxon>
        <taxon>Actinomycetota</taxon>
        <taxon>Actinomycetes</taxon>
        <taxon>Actinomycetales</taxon>
        <taxon>Actinomycetaceae</taxon>
        <taxon>Schaalia</taxon>
    </lineage>
</organism>
<dbReference type="PANTHER" id="PTHR21248">
    <property type="entry name" value="CARDIOLIPIN SYNTHASE"/>
    <property type="match status" value="1"/>
</dbReference>
<accession>A0A0V8RYR1</accession>
<dbReference type="SUPFAM" id="SSF56024">
    <property type="entry name" value="Phospholipase D/nuclease"/>
    <property type="match status" value="2"/>
</dbReference>
<evidence type="ECO:0000256" key="7">
    <source>
        <dbReference type="SAM" id="Phobius"/>
    </source>
</evidence>
<comment type="caution">
    <text evidence="9">The sequence shown here is derived from an EMBL/GenBank/DDBJ whole genome shotgun (WGS) entry which is preliminary data.</text>
</comment>
<dbReference type="PROSITE" id="PS50035">
    <property type="entry name" value="PLD"/>
    <property type="match status" value="2"/>
</dbReference>
<evidence type="ECO:0000256" key="4">
    <source>
        <dbReference type="ARBA" id="ARBA00022989"/>
    </source>
</evidence>
<dbReference type="Pfam" id="PF13396">
    <property type="entry name" value="PLDc_N"/>
    <property type="match status" value="1"/>
</dbReference>
<dbReference type="InterPro" id="IPR027379">
    <property type="entry name" value="CLS_N"/>
</dbReference>
<evidence type="ECO:0000256" key="2">
    <source>
        <dbReference type="ARBA" id="ARBA00022475"/>
    </source>
</evidence>
<dbReference type="AlphaFoldDB" id="A0A0V8RYR1"/>
<feature type="domain" description="PLD phosphodiesterase" evidence="8">
    <location>
        <begin position="420"/>
        <end position="447"/>
    </location>
</feature>
<dbReference type="EMBL" id="LLVT01000001">
    <property type="protein sequence ID" value="KSW13225.1"/>
    <property type="molecule type" value="Genomic_DNA"/>
</dbReference>
<dbReference type="SMART" id="SM00155">
    <property type="entry name" value="PLDc"/>
    <property type="match status" value="2"/>
</dbReference>
<comment type="subcellular location">
    <subcellularLocation>
        <location evidence="1">Cell membrane</location>
        <topology evidence="1">Multi-pass membrane protein</topology>
    </subcellularLocation>
</comment>
<protein>
    <submittedName>
        <fullName evidence="9">Cardiolipin synthase</fullName>
    </submittedName>
</protein>
<dbReference type="PANTHER" id="PTHR21248:SF22">
    <property type="entry name" value="PHOSPHOLIPASE D"/>
    <property type="match status" value="1"/>
</dbReference>
<keyword evidence="4 7" id="KW-1133">Transmembrane helix</keyword>
<evidence type="ECO:0000313" key="10">
    <source>
        <dbReference type="Proteomes" id="UP000054686"/>
    </source>
</evidence>
<name>A0A0V8RYR1_9ACTO</name>
<dbReference type="Pfam" id="PF13091">
    <property type="entry name" value="PLDc_2"/>
    <property type="match status" value="2"/>
</dbReference>
<feature type="transmembrane region" description="Helical" evidence="7">
    <location>
        <begin position="43"/>
        <end position="67"/>
    </location>
</feature>
<evidence type="ECO:0000256" key="6">
    <source>
        <dbReference type="SAM" id="MobiDB-lite"/>
    </source>
</evidence>
<feature type="domain" description="PLD phosphodiesterase" evidence="8">
    <location>
        <begin position="233"/>
        <end position="260"/>
    </location>
</feature>
<proteinExistence type="predicted"/>
<dbReference type="GO" id="GO:0005886">
    <property type="term" value="C:plasma membrane"/>
    <property type="evidence" value="ECO:0007669"/>
    <property type="project" value="UniProtKB-SubCell"/>
</dbReference>
<dbReference type="InterPro" id="IPR025202">
    <property type="entry name" value="PLD-like_dom"/>
</dbReference>
<evidence type="ECO:0000259" key="8">
    <source>
        <dbReference type="PROSITE" id="PS50035"/>
    </source>
</evidence>